<comment type="cofactor">
    <cofactor evidence="1">
        <name>Zn(2+)</name>
        <dbReference type="ChEBI" id="CHEBI:29105"/>
    </cofactor>
</comment>
<dbReference type="InterPro" id="IPR024079">
    <property type="entry name" value="MetalloPept_cat_dom_sf"/>
</dbReference>
<organism evidence="8 9">
    <name type="scientific">Salinomyces thailandicus</name>
    <dbReference type="NCBI Taxonomy" id="706561"/>
    <lineage>
        <taxon>Eukaryota</taxon>
        <taxon>Fungi</taxon>
        <taxon>Dikarya</taxon>
        <taxon>Ascomycota</taxon>
        <taxon>Pezizomycotina</taxon>
        <taxon>Dothideomycetes</taxon>
        <taxon>Dothideomycetidae</taxon>
        <taxon>Mycosphaerellales</taxon>
        <taxon>Teratosphaeriaceae</taxon>
        <taxon>Salinomyces</taxon>
    </lineage>
</organism>
<dbReference type="Proteomes" id="UP000308549">
    <property type="component" value="Unassembled WGS sequence"/>
</dbReference>
<evidence type="ECO:0000256" key="7">
    <source>
        <dbReference type="SAM" id="MobiDB-lite"/>
    </source>
</evidence>
<feature type="region of interest" description="Disordered" evidence="7">
    <location>
        <begin position="300"/>
        <end position="335"/>
    </location>
</feature>
<dbReference type="GO" id="GO:0008237">
    <property type="term" value="F:metallopeptidase activity"/>
    <property type="evidence" value="ECO:0007669"/>
    <property type="project" value="UniProtKB-KW"/>
</dbReference>
<dbReference type="PANTHER" id="PTHR15910:SF1">
    <property type="entry name" value="ARCHAEMETZINCIN-2"/>
    <property type="match status" value="1"/>
</dbReference>
<dbReference type="PANTHER" id="PTHR15910">
    <property type="entry name" value="ARCHAEMETZINCIN"/>
    <property type="match status" value="1"/>
</dbReference>
<evidence type="ECO:0000313" key="8">
    <source>
        <dbReference type="EMBL" id="TKA29599.1"/>
    </source>
</evidence>
<dbReference type="Pfam" id="PF07998">
    <property type="entry name" value="Peptidase_M54"/>
    <property type="match status" value="1"/>
</dbReference>
<keyword evidence="9" id="KW-1185">Reference proteome</keyword>
<keyword evidence="4" id="KW-0378">Hydrolase</keyword>
<comment type="caution">
    <text evidence="8">The sequence shown here is derived from an EMBL/GenBank/DDBJ whole genome shotgun (WGS) entry which is preliminary data.</text>
</comment>
<name>A0A4V5N4X7_9PEZI</name>
<evidence type="ECO:0000256" key="4">
    <source>
        <dbReference type="ARBA" id="ARBA00022801"/>
    </source>
</evidence>
<dbReference type="InterPro" id="IPR012962">
    <property type="entry name" value="Pept_M54_archaemetzincn"/>
</dbReference>
<feature type="region of interest" description="Disordered" evidence="7">
    <location>
        <begin position="32"/>
        <end position="72"/>
    </location>
</feature>
<sequence>MASCAHPNLHCEPSSRAAEVGYIQPTLHQRLAATQPSGRAPSRKNGSTAVQDTLPPDTTFPAPLVLPGDELAHDPKYPAQSLRSWSNMMRPRINAAPERRVLYIVPPPELDDSVSYAQDWTQPDGIKAQLPPPNLTDITEYLQAFYHAFEVKTLTNPTLTFTSWDTKPPKPLKQNQPLPLGLTTATSTYRITTRPTPSPSPLYPIQLNLNDLLDTAIAILPPDAYALLLLTHHDLYEDAQDDFCCGRAYGGSRVAVVSTARYKPLLDVQQEVEREHAWPASHCTDYVRWSCYEQDDLPAARSPIPSSSDTKQARKRKRASKPSAHNPPGTSTPMSAALTTYAALPTPKSKTALTHLWLSRVCKTAAHELGHCVGLDHCTYYACLMQGTAGLAEDARQPFYLCPVDSAKVDRALGGVEEEGEKGRCKALLEFCGRFQGDRGFGALGAWLGVRLRELELERGGG</sequence>
<dbReference type="SUPFAM" id="SSF55486">
    <property type="entry name" value="Metalloproteases ('zincins'), catalytic domain"/>
    <property type="match status" value="1"/>
</dbReference>
<dbReference type="Gene3D" id="3.40.390.10">
    <property type="entry name" value="Collagenase (Catalytic Domain)"/>
    <property type="match status" value="1"/>
</dbReference>
<dbReference type="OrthoDB" id="2365600at2759"/>
<dbReference type="EMBL" id="NAJL01000014">
    <property type="protein sequence ID" value="TKA29599.1"/>
    <property type="molecule type" value="Genomic_DNA"/>
</dbReference>
<keyword evidence="2" id="KW-0645">Protease</keyword>
<dbReference type="GO" id="GO:0006508">
    <property type="term" value="P:proteolysis"/>
    <property type="evidence" value="ECO:0007669"/>
    <property type="project" value="UniProtKB-KW"/>
</dbReference>
<dbReference type="CDD" id="cd11375">
    <property type="entry name" value="Peptidase_M54"/>
    <property type="match status" value="1"/>
</dbReference>
<protein>
    <submittedName>
        <fullName evidence="8">Uncharacterized protein</fullName>
    </submittedName>
</protein>
<gene>
    <name evidence="8" type="ORF">B0A50_03613</name>
</gene>
<keyword evidence="5" id="KW-0862">Zinc</keyword>
<evidence type="ECO:0000256" key="1">
    <source>
        <dbReference type="ARBA" id="ARBA00001947"/>
    </source>
</evidence>
<evidence type="ECO:0000256" key="6">
    <source>
        <dbReference type="ARBA" id="ARBA00023049"/>
    </source>
</evidence>
<keyword evidence="3" id="KW-0479">Metal-binding</keyword>
<evidence type="ECO:0000313" key="9">
    <source>
        <dbReference type="Proteomes" id="UP000308549"/>
    </source>
</evidence>
<dbReference type="GO" id="GO:0046872">
    <property type="term" value="F:metal ion binding"/>
    <property type="evidence" value="ECO:0007669"/>
    <property type="project" value="UniProtKB-KW"/>
</dbReference>
<evidence type="ECO:0000256" key="3">
    <source>
        <dbReference type="ARBA" id="ARBA00022723"/>
    </source>
</evidence>
<proteinExistence type="predicted"/>
<reference evidence="8 9" key="1">
    <citation type="submission" date="2017-03" db="EMBL/GenBank/DDBJ databases">
        <title>Genomes of endolithic fungi from Antarctica.</title>
        <authorList>
            <person name="Coleine C."/>
            <person name="Masonjones S."/>
            <person name="Stajich J.E."/>
        </authorList>
    </citation>
    <scope>NUCLEOTIDE SEQUENCE [LARGE SCALE GENOMIC DNA]</scope>
    <source>
        <strain evidence="8 9">CCFEE 6315</strain>
    </source>
</reference>
<accession>A0A4V5N4X7</accession>
<evidence type="ECO:0000256" key="5">
    <source>
        <dbReference type="ARBA" id="ARBA00022833"/>
    </source>
</evidence>
<evidence type="ECO:0000256" key="2">
    <source>
        <dbReference type="ARBA" id="ARBA00022670"/>
    </source>
</evidence>
<keyword evidence="6" id="KW-0482">Metalloprotease</keyword>
<dbReference type="AlphaFoldDB" id="A0A4V5N4X7"/>